<feature type="domain" description="Serine-threonine/tyrosine-protein kinase catalytic" evidence="1">
    <location>
        <begin position="8"/>
        <end position="72"/>
    </location>
</feature>
<evidence type="ECO:0000313" key="2">
    <source>
        <dbReference type="EMBL" id="KJE96642.1"/>
    </source>
</evidence>
<dbReference type="Proteomes" id="UP000008743">
    <property type="component" value="Unassembled WGS sequence"/>
</dbReference>
<dbReference type="OrthoDB" id="4062651at2759"/>
<dbReference type="InterPro" id="IPR050122">
    <property type="entry name" value="RTK"/>
</dbReference>
<dbReference type="GO" id="GO:0043235">
    <property type="term" value="C:receptor complex"/>
    <property type="evidence" value="ECO:0007669"/>
    <property type="project" value="TreeGrafter"/>
</dbReference>
<dbReference type="Pfam" id="PF07714">
    <property type="entry name" value="PK_Tyr_Ser-Thr"/>
    <property type="match status" value="1"/>
</dbReference>
<dbReference type="PANTHER" id="PTHR24416">
    <property type="entry name" value="TYROSINE-PROTEIN KINASE RECEPTOR"/>
    <property type="match status" value="1"/>
</dbReference>
<dbReference type="AlphaFoldDB" id="A0A0D2VY80"/>
<dbReference type="InParanoid" id="A0A0D2VY80"/>
<protein>
    <recommendedName>
        <fullName evidence="1">Serine-threonine/tyrosine-protein kinase catalytic domain-containing protein</fullName>
    </recommendedName>
</protein>
<dbReference type="STRING" id="595528.A0A0D2VY80"/>
<organism evidence="2 3">
    <name type="scientific">Capsaspora owczarzaki (strain ATCC 30864)</name>
    <dbReference type="NCBI Taxonomy" id="595528"/>
    <lineage>
        <taxon>Eukaryota</taxon>
        <taxon>Filasterea</taxon>
        <taxon>Capsaspora</taxon>
    </lineage>
</organism>
<dbReference type="SUPFAM" id="SSF56112">
    <property type="entry name" value="Protein kinase-like (PK-like)"/>
    <property type="match status" value="1"/>
</dbReference>
<evidence type="ECO:0000313" key="3">
    <source>
        <dbReference type="Proteomes" id="UP000008743"/>
    </source>
</evidence>
<proteinExistence type="predicted"/>
<gene>
    <name evidence="2" type="ORF">CAOG_010032</name>
</gene>
<dbReference type="InterPro" id="IPR001245">
    <property type="entry name" value="Ser-Thr/Tyr_kinase_cat_dom"/>
</dbReference>
<dbReference type="EMBL" id="KE346371">
    <property type="protein sequence ID" value="KJE96642.1"/>
    <property type="molecule type" value="Genomic_DNA"/>
</dbReference>
<dbReference type="PANTHER" id="PTHR24416:SF611">
    <property type="entry name" value="TYROSINE-PROTEIN KINASE TRANSMEMBRANE RECEPTOR ROR"/>
    <property type="match status" value="1"/>
</dbReference>
<dbReference type="GO" id="GO:0004714">
    <property type="term" value="F:transmembrane receptor protein tyrosine kinase activity"/>
    <property type="evidence" value="ECO:0007669"/>
    <property type="project" value="TreeGrafter"/>
</dbReference>
<accession>A0A0D2VY80</accession>
<dbReference type="GO" id="GO:0007169">
    <property type="term" value="P:cell surface receptor protein tyrosine kinase signaling pathway"/>
    <property type="evidence" value="ECO:0007669"/>
    <property type="project" value="TreeGrafter"/>
</dbReference>
<reference evidence="3" key="1">
    <citation type="submission" date="2011-02" db="EMBL/GenBank/DDBJ databases">
        <title>The Genome Sequence of Capsaspora owczarzaki ATCC 30864.</title>
        <authorList>
            <person name="Russ C."/>
            <person name="Cuomo C."/>
            <person name="Burger G."/>
            <person name="Gray M.W."/>
            <person name="Holland P.W.H."/>
            <person name="King N."/>
            <person name="Lang F.B.F."/>
            <person name="Roger A.J."/>
            <person name="Ruiz-Trillo I."/>
            <person name="Young S.K."/>
            <person name="Zeng Q."/>
            <person name="Gargeya S."/>
            <person name="Alvarado L."/>
            <person name="Berlin A."/>
            <person name="Chapman S.B."/>
            <person name="Chen Z."/>
            <person name="Freedman E."/>
            <person name="Gellesch M."/>
            <person name="Goldberg J."/>
            <person name="Griggs A."/>
            <person name="Gujja S."/>
            <person name="Heilman E."/>
            <person name="Heiman D."/>
            <person name="Howarth C."/>
            <person name="Mehta T."/>
            <person name="Neiman D."/>
            <person name="Pearson M."/>
            <person name="Roberts A."/>
            <person name="Saif S."/>
            <person name="Shea T."/>
            <person name="Shenoy N."/>
            <person name="Sisk P."/>
            <person name="Stolte C."/>
            <person name="Sykes S."/>
            <person name="White J."/>
            <person name="Yandava C."/>
            <person name="Haas B."/>
            <person name="Nusbaum C."/>
            <person name="Birren B."/>
        </authorList>
    </citation>
    <scope>NUCLEOTIDE SEQUENCE</scope>
    <source>
        <strain evidence="3">ATCC 30864</strain>
    </source>
</reference>
<dbReference type="Gene3D" id="1.10.510.10">
    <property type="entry name" value="Transferase(Phosphotransferase) domain 1"/>
    <property type="match status" value="1"/>
</dbReference>
<dbReference type="PhylomeDB" id="A0A0D2VY80"/>
<keyword evidence="3" id="KW-1185">Reference proteome</keyword>
<sequence length="88" mass="9862">MFTRSANYWECFSYGATPYGTMKAMETLAYVEAGGRLPRPEHCTAELFSLMLSCWDMSPEKRPTFAQLVKALTALQDGTTIREIGAML</sequence>
<evidence type="ECO:0000259" key="1">
    <source>
        <dbReference type="Pfam" id="PF07714"/>
    </source>
</evidence>
<dbReference type="InterPro" id="IPR011009">
    <property type="entry name" value="Kinase-like_dom_sf"/>
</dbReference>
<name>A0A0D2VY80_CAPO3</name>
<dbReference type="FunFam" id="1.10.510.10:FF:001346">
    <property type="entry name" value="Uncharacterized protein"/>
    <property type="match status" value="1"/>
</dbReference>
<dbReference type="GO" id="GO:0005886">
    <property type="term" value="C:plasma membrane"/>
    <property type="evidence" value="ECO:0007669"/>
    <property type="project" value="TreeGrafter"/>
</dbReference>